<evidence type="ECO:0000313" key="3">
    <source>
        <dbReference type="Proteomes" id="UP000325081"/>
    </source>
</evidence>
<feature type="compositionally biased region" description="Basic and acidic residues" evidence="1">
    <location>
        <begin position="161"/>
        <end position="180"/>
    </location>
</feature>
<dbReference type="AlphaFoldDB" id="A0A5A7R2B8"/>
<evidence type="ECO:0000256" key="1">
    <source>
        <dbReference type="SAM" id="MobiDB-lite"/>
    </source>
</evidence>
<keyword evidence="2" id="KW-0687">Ribonucleoprotein</keyword>
<evidence type="ECO:0000313" key="2">
    <source>
        <dbReference type="EMBL" id="GER50534.1"/>
    </source>
</evidence>
<keyword evidence="3" id="KW-1185">Reference proteome</keyword>
<reference evidence="3" key="1">
    <citation type="journal article" date="2019" name="Curr. Biol.">
        <title>Genome Sequence of Striga asiatica Provides Insight into the Evolution of Plant Parasitism.</title>
        <authorList>
            <person name="Yoshida S."/>
            <person name="Kim S."/>
            <person name="Wafula E.K."/>
            <person name="Tanskanen J."/>
            <person name="Kim Y.M."/>
            <person name="Honaas L."/>
            <person name="Yang Z."/>
            <person name="Spallek T."/>
            <person name="Conn C.E."/>
            <person name="Ichihashi Y."/>
            <person name="Cheong K."/>
            <person name="Cui S."/>
            <person name="Der J.P."/>
            <person name="Gundlach H."/>
            <person name="Jiao Y."/>
            <person name="Hori C."/>
            <person name="Ishida J.K."/>
            <person name="Kasahara H."/>
            <person name="Kiba T."/>
            <person name="Kim M.S."/>
            <person name="Koo N."/>
            <person name="Laohavisit A."/>
            <person name="Lee Y.H."/>
            <person name="Lumba S."/>
            <person name="McCourt P."/>
            <person name="Mortimer J.C."/>
            <person name="Mutuku J.M."/>
            <person name="Nomura T."/>
            <person name="Sasaki-Sekimoto Y."/>
            <person name="Seto Y."/>
            <person name="Wang Y."/>
            <person name="Wakatake T."/>
            <person name="Sakakibara H."/>
            <person name="Demura T."/>
            <person name="Yamaguchi S."/>
            <person name="Yoneyama K."/>
            <person name="Manabe R.I."/>
            <person name="Nelson D.C."/>
            <person name="Schulman A.H."/>
            <person name="Timko M.P."/>
            <person name="dePamphilis C.W."/>
            <person name="Choi D."/>
            <person name="Shirasu K."/>
        </authorList>
    </citation>
    <scope>NUCLEOTIDE SEQUENCE [LARGE SCALE GENOMIC DNA]</scope>
    <source>
        <strain evidence="3">cv. UVA1</strain>
    </source>
</reference>
<dbReference type="GO" id="GO:0016740">
    <property type="term" value="F:transferase activity"/>
    <property type="evidence" value="ECO:0007669"/>
    <property type="project" value="UniProtKB-KW"/>
</dbReference>
<dbReference type="GO" id="GO:0005840">
    <property type="term" value="C:ribosome"/>
    <property type="evidence" value="ECO:0007669"/>
    <property type="project" value="UniProtKB-KW"/>
</dbReference>
<sequence length="196" mass="21818">MIHPICANIRYELLMVQRYIQRVNALLGPHVYRDQGEYGELDVNESRRGRPASRASTSRNLSSWKISCLDIDKRDLSLSNSGFGQLADACGCPRSSRSRRAGTWRHAGVCGKSPGRARNPGPAQVGERVGHGREMRKTRAGRSGLLAQELGGRYASLGTRGENDERGRDFSPKNRNRSDMLEEEVWSSKENFSNVG</sequence>
<organism evidence="2 3">
    <name type="scientific">Striga asiatica</name>
    <name type="common">Asiatic witchweed</name>
    <name type="synonym">Buchnera asiatica</name>
    <dbReference type="NCBI Taxonomy" id="4170"/>
    <lineage>
        <taxon>Eukaryota</taxon>
        <taxon>Viridiplantae</taxon>
        <taxon>Streptophyta</taxon>
        <taxon>Embryophyta</taxon>
        <taxon>Tracheophyta</taxon>
        <taxon>Spermatophyta</taxon>
        <taxon>Magnoliopsida</taxon>
        <taxon>eudicotyledons</taxon>
        <taxon>Gunneridae</taxon>
        <taxon>Pentapetalae</taxon>
        <taxon>asterids</taxon>
        <taxon>lamiids</taxon>
        <taxon>Lamiales</taxon>
        <taxon>Orobanchaceae</taxon>
        <taxon>Buchnereae</taxon>
        <taxon>Striga</taxon>
    </lineage>
</organism>
<name>A0A5A7R2B8_STRAF</name>
<dbReference type="Proteomes" id="UP000325081">
    <property type="component" value="Unassembled WGS sequence"/>
</dbReference>
<keyword evidence="2" id="KW-0689">Ribosomal protein</keyword>
<dbReference type="EMBL" id="BKCP01009292">
    <property type="protein sequence ID" value="GER50534.1"/>
    <property type="molecule type" value="Genomic_DNA"/>
</dbReference>
<proteinExistence type="predicted"/>
<dbReference type="OrthoDB" id="1694816at2759"/>
<comment type="caution">
    <text evidence="2">The sequence shown here is derived from an EMBL/GenBank/DDBJ whole genome shotgun (WGS) entry which is preliminary data.</text>
</comment>
<accession>A0A5A7R2B8</accession>
<protein>
    <submittedName>
        <fullName evidence="2">Ribosomal protein S12 methylthiotransferase RimO</fullName>
    </submittedName>
</protein>
<feature type="compositionally biased region" description="Basic and acidic residues" evidence="1">
    <location>
        <begin position="128"/>
        <end position="137"/>
    </location>
</feature>
<feature type="region of interest" description="Disordered" evidence="1">
    <location>
        <begin position="113"/>
        <end position="196"/>
    </location>
</feature>
<gene>
    <name evidence="2" type="ORF">STAS_27847</name>
</gene>
<keyword evidence="2" id="KW-0808">Transferase</keyword>